<dbReference type="SUPFAM" id="SSF52200">
    <property type="entry name" value="Toll/Interleukin receptor TIR domain"/>
    <property type="match status" value="1"/>
</dbReference>
<dbReference type="InterPro" id="IPR000157">
    <property type="entry name" value="TIR_dom"/>
</dbReference>
<organism evidence="3 4">
    <name type="scientific">Amycolatopsis halotolerans</name>
    <dbReference type="NCBI Taxonomy" id="330083"/>
    <lineage>
        <taxon>Bacteria</taxon>
        <taxon>Bacillati</taxon>
        <taxon>Actinomycetota</taxon>
        <taxon>Actinomycetes</taxon>
        <taxon>Pseudonocardiales</taxon>
        <taxon>Pseudonocardiaceae</taxon>
        <taxon>Amycolatopsis</taxon>
    </lineage>
</organism>
<evidence type="ECO:0000313" key="4">
    <source>
        <dbReference type="Proteomes" id="UP001595764"/>
    </source>
</evidence>
<evidence type="ECO:0000259" key="2">
    <source>
        <dbReference type="PROSITE" id="PS50104"/>
    </source>
</evidence>
<evidence type="ECO:0000313" key="3">
    <source>
        <dbReference type="EMBL" id="MFC3513014.1"/>
    </source>
</evidence>
<dbReference type="EMBL" id="JBHRWI010000027">
    <property type="protein sequence ID" value="MFC3513014.1"/>
    <property type="molecule type" value="Genomic_DNA"/>
</dbReference>
<feature type="domain" description="TIR" evidence="2">
    <location>
        <begin position="7"/>
        <end position="143"/>
    </location>
</feature>
<name>A0ABV7QLJ7_9PSEU</name>
<gene>
    <name evidence="3" type="ORF">ACFORO_22780</name>
</gene>
<evidence type="ECO:0000256" key="1">
    <source>
        <dbReference type="SAM" id="MobiDB-lite"/>
    </source>
</evidence>
<dbReference type="Proteomes" id="UP001595764">
    <property type="component" value="Unassembled WGS sequence"/>
</dbReference>
<protein>
    <submittedName>
        <fullName evidence="3">Toll/interleukin-1 receptor domain-containing protein</fullName>
    </submittedName>
</protein>
<dbReference type="SMART" id="SM00255">
    <property type="entry name" value="TIR"/>
    <property type="match status" value="1"/>
</dbReference>
<accession>A0ABV7QLJ7</accession>
<keyword evidence="4" id="KW-1185">Reference proteome</keyword>
<sequence length="364" mass="40690">MTDTNEPPIRIFLSYAQADDVVLDFIEPFTQSLKHMAFTDQGRTLEIFVDRETIGWGEDWREGIRQGIESAAIFMPIVTRQYFERPWCRDELLAFYSAADRLRATGLVLPVVLLGHSYISTESTDIASRIIAERQYKDLKETWTEGPQSAIWRRTMVSLAAQLVEAVTSAEQALSTAPAGSPASGERTGDDAPGAAEVSEALELFQQELDQAMPDMKDTIERFSAILSSSTQPVTEASPPEARRLLLEIAAELQPLGIDFQNRARKFETTVLETDQVMRSYVTYLKENDMQEQLEKERQAIGPVEEVTAPLADAETILSTFLLQMKPLEAMSAPLRNSIRGFRDGTKAVSSALRMMRGWGTIVD</sequence>
<proteinExistence type="predicted"/>
<dbReference type="Pfam" id="PF13676">
    <property type="entry name" value="TIR_2"/>
    <property type="match status" value="1"/>
</dbReference>
<dbReference type="InterPro" id="IPR035897">
    <property type="entry name" value="Toll_tir_struct_dom_sf"/>
</dbReference>
<reference evidence="4" key="1">
    <citation type="journal article" date="2019" name="Int. J. Syst. Evol. Microbiol.">
        <title>The Global Catalogue of Microorganisms (GCM) 10K type strain sequencing project: providing services to taxonomists for standard genome sequencing and annotation.</title>
        <authorList>
            <consortium name="The Broad Institute Genomics Platform"/>
            <consortium name="The Broad Institute Genome Sequencing Center for Infectious Disease"/>
            <person name="Wu L."/>
            <person name="Ma J."/>
        </authorList>
    </citation>
    <scope>NUCLEOTIDE SEQUENCE [LARGE SCALE GENOMIC DNA]</scope>
    <source>
        <strain evidence="4">CGMCC 4.7682</strain>
    </source>
</reference>
<keyword evidence="3" id="KW-0675">Receptor</keyword>
<comment type="caution">
    <text evidence="3">The sequence shown here is derived from an EMBL/GenBank/DDBJ whole genome shotgun (WGS) entry which is preliminary data.</text>
</comment>
<dbReference type="PROSITE" id="PS50104">
    <property type="entry name" value="TIR"/>
    <property type="match status" value="1"/>
</dbReference>
<dbReference type="RefSeq" id="WP_377872977.1">
    <property type="nucleotide sequence ID" value="NZ_JBHMAY010000043.1"/>
</dbReference>
<feature type="region of interest" description="Disordered" evidence="1">
    <location>
        <begin position="174"/>
        <end position="194"/>
    </location>
</feature>
<dbReference type="Gene3D" id="3.40.50.10140">
    <property type="entry name" value="Toll/interleukin-1 receptor homology (TIR) domain"/>
    <property type="match status" value="1"/>
</dbReference>